<evidence type="ECO:0008006" key="3">
    <source>
        <dbReference type="Google" id="ProtNLM"/>
    </source>
</evidence>
<dbReference type="InterPro" id="IPR036047">
    <property type="entry name" value="F-box-like_dom_sf"/>
</dbReference>
<name>A0A5J9WAN1_9POAL</name>
<comment type="caution">
    <text evidence="1">The sequence shown here is derived from an EMBL/GenBank/DDBJ whole genome shotgun (WGS) entry which is preliminary data.</text>
</comment>
<sequence length="546" mass="60900">MEFSMELYDVDEAKQHTNPSSSAANDGDDRISGLGDDVLLHILGLLRDARDLLPTGVLSRQWRGLWRRVPALTFSPWPQQLTDSASFAQQRYIAFVSDVLSLRAKSSDAIERLAISLVIYNSCGKHLVPSSIGAAERWIQYAVRQGVKSFDLKLLPDEEDRGRKKKTRDRGDRERFAMALDELLLPSSAKLETLRLDLSNAIVRLPATVVLPSLVDLTLESVEVTGDSGDSGGSNPFAGLLSSPRLQKLRLYDITLTGFQEMLLIESASLVELSLENMYEMESLDLRTPNLRVLRIEDCKDIEALTVSAPRLEELELSSNPSLVHIEGELCCSRLNNLGLSSHGCMANGNDRSTHLLQHCSSVRDLTLSLTLKRNKWRCIDIIKGRVPQLPNVTSLAIEVCLPREQHSLLGDSLATLLTGFNNLRYLDIQLYSSYNPYQRAGVPFDVDAGTSTSLSDRTYGCSPNKILSLVHLQEAKFRGLIESEDCELPFLQSVLAGARNLRKVVVCFDAEYSRKSGRDEFRHMLLGGGTWTPCRDACESYEWRP</sequence>
<dbReference type="EMBL" id="RWGY01000004">
    <property type="protein sequence ID" value="TVU44394.1"/>
    <property type="molecule type" value="Genomic_DNA"/>
</dbReference>
<dbReference type="PANTHER" id="PTHR34709">
    <property type="entry name" value="OS10G0396666 PROTEIN"/>
    <property type="match status" value="1"/>
</dbReference>
<dbReference type="PANTHER" id="PTHR34709:SF28">
    <property type="entry name" value="OS08G0272601 PROTEIN"/>
    <property type="match status" value="1"/>
</dbReference>
<accession>A0A5J9WAN1</accession>
<dbReference type="InterPro" id="IPR055312">
    <property type="entry name" value="FBL15-like"/>
</dbReference>
<evidence type="ECO:0000313" key="2">
    <source>
        <dbReference type="Proteomes" id="UP000324897"/>
    </source>
</evidence>
<dbReference type="InterPro" id="IPR032675">
    <property type="entry name" value="LRR_dom_sf"/>
</dbReference>
<feature type="non-terminal residue" evidence="1">
    <location>
        <position position="1"/>
    </location>
</feature>
<proteinExistence type="predicted"/>
<reference evidence="1 2" key="1">
    <citation type="journal article" date="2019" name="Sci. Rep.">
        <title>A high-quality genome of Eragrostis curvula grass provides insights into Poaceae evolution and supports new strategies to enhance forage quality.</title>
        <authorList>
            <person name="Carballo J."/>
            <person name="Santos B.A.C.M."/>
            <person name="Zappacosta D."/>
            <person name="Garbus I."/>
            <person name="Selva J.P."/>
            <person name="Gallo C.A."/>
            <person name="Diaz A."/>
            <person name="Albertini E."/>
            <person name="Caccamo M."/>
            <person name="Echenique V."/>
        </authorList>
    </citation>
    <scope>NUCLEOTIDE SEQUENCE [LARGE SCALE GENOMIC DNA]</scope>
    <source>
        <strain evidence="2">cv. Victoria</strain>
        <tissue evidence="1">Leaf</tissue>
    </source>
</reference>
<evidence type="ECO:0000313" key="1">
    <source>
        <dbReference type="EMBL" id="TVU44394.1"/>
    </source>
</evidence>
<dbReference type="Gene3D" id="3.80.10.10">
    <property type="entry name" value="Ribonuclease Inhibitor"/>
    <property type="match status" value="1"/>
</dbReference>
<dbReference type="Proteomes" id="UP000324897">
    <property type="component" value="Chromosome 5"/>
</dbReference>
<dbReference type="OrthoDB" id="695956at2759"/>
<dbReference type="Gramene" id="TVU44394">
    <property type="protein sequence ID" value="TVU44394"/>
    <property type="gene ID" value="EJB05_03833"/>
</dbReference>
<dbReference type="AlphaFoldDB" id="A0A5J9WAN1"/>
<gene>
    <name evidence="1" type="ORF">EJB05_03833</name>
</gene>
<organism evidence="1 2">
    <name type="scientific">Eragrostis curvula</name>
    <name type="common">weeping love grass</name>
    <dbReference type="NCBI Taxonomy" id="38414"/>
    <lineage>
        <taxon>Eukaryota</taxon>
        <taxon>Viridiplantae</taxon>
        <taxon>Streptophyta</taxon>
        <taxon>Embryophyta</taxon>
        <taxon>Tracheophyta</taxon>
        <taxon>Spermatophyta</taxon>
        <taxon>Magnoliopsida</taxon>
        <taxon>Liliopsida</taxon>
        <taxon>Poales</taxon>
        <taxon>Poaceae</taxon>
        <taxon>PACMAD clade</taxon>
        <taxon>Chloridoideae</taxon>
        <taxon>Eragrostideae</taxon>
        <taxon>Eragrostidinae</taxon>
        <taxon>Eragrostis</taxon>
    </lineage>
</organism>
<keyword evidence="2" id="KW-1185">Reference proteome</keyword>
<protein>
    <recommendedName>
        <fullName evidence="3">FBD domain-containing protein</fullName>
    </recommendedName>
</protein>
<dbReference type="SUPFAM" id="SSF52047">
    <property type="entry name" value="RNI-like"/>
    <property type="match status" value="1"/>
</dbReference>
<dbReference type="SUPFAM" id="SSF81383">
    <property type="entry name" value="F-box domain"/>
    <property type="match status" value="1"/>
</dbReference>